<comment type="caution">
    <text evidence="1">The sequence shown here is derived from an EMBL/GenBank/DDBJ whole genome shotgun (WGS) entry which is preliminary data.</text>
</comment>
<dbReference type="Proteomes" id="UP000499080">
    <property type="component" value="Unassembled WGS sequence"/>
</dbReference>
<proteinExistence type="predicted"/>
<name>A0A4Y2G200_ARAVE</name>
<feature type="non-terminal residue" evidence="1">
    <location>
        <position position="1"/>
    </location>
</feature>
<sequence length="65" mass="7363">KPKRNCLPDSSRWLQMGLSQADAARRLNVSFSVVYRLWNQFPHENSVTGRPVPGLSLLKVSSDDH</sequence>
<keyword evidence="2" id="KW-1185">Reference proteome</keyword>
<reference evidence="1 2" key="1">
    <citation type="journal article" date="2019" name="Sci. Rep.">
        <title>Orb-weaving spider Araneus ventricosus genome elucidates the spidroin gene catalogue.</title>
        <authorList>
            <person name="Kono N."/>
            <person name="Nakamura H."/>
            <person name="Ohtoshi R."/>
            <person name="Moran D.A.P."/>
            <person name="Shinohara A."/>
            <person name="Yoshida Y."/>
            <person name="Fujiwara M."/>
            <person name="Mori M."/>
            <person name="Tomita M."/>
            <person name="Arakawa K."/>
        </authorList>
    </citation>
    <scope>NUCLEOTIDE SEQUENCE [LARGE SCALE GENOMIC DNA]</scope>
</reference>
<protein>
    <submittedName>
        <fullName evidence="1">Uncharacterized protein</fullName>
    </submittedName>
</protein>
<organism evidence="1 2">
    <name type="scientific">Araneus ventricosus</name>
    <name type="common">Orbweaver spider</name>
    <name type="synonym">Epeira ventricosa</name>
    <dbReference type="NCBI Taxonomy" id="182803"/>
    <lineage>
        <taxon>Eukaryota</taxon>
        <taxon>Metazoa</taxon>
        <taxon>Ecdysozoa</taxon>
        <taxon>Arthropoda</taxon>
        <taxon>Chelicerata</taxon>
        <taxon>Arachnida</taxon>
        <taxon>Araneae</taxon>
        <taxon>Araneomorphae</taxon>
        <taxon>Entelegynae</taxon>
        <taxon>Araneoidea</taxon>
        <taxon>Araneidae</taxon>
        <taxon>Araneus</taxon>
    </lineage>
</organism>
<evidence type="ECO:0000313" key="2">
    <source>
        <dbReference type="Proteomes" id="UP000499080"/>
    </source>
</evidence>
<evidence type="ECO:0000313" key="1">
    <source>
        <dbReference type="EMBL" id="GBM46695.1"/>
    </source>
</evidence>
<dbReference type="EMBL" id="BGPR01001147">
    <property type="protein sequence ID" value="GBM46695.1"/>
    <property type="molecule type" value="Genomic_DNA"/>
</dbReference>
<dbReference type="OrthoDB" id="9996331at2759"/>
<gene>
    <name evidence="1" type="ORF">AVEN_244142-2_1</name>
</gene>
<dbReference type="AlphaFoldDB" id="A0A4Y2G200"/>
<accession>A0A4Y2G200</accession>